<accession>A0A4C1ZTL8</accession>
<organism evidence="1 2">
    <name type="scientific">Eumeta variegata</name>
    <name type="common">Bagworm moth</name>
    <name type="synonym">Eumeta japonica</name>
    <dbReference type="NCBI Taxonomy" id="151549"/>
    <lineage>
        <taxon>Eukaryota</taxon>
        <taxon>Metazoa</taxon>
        <taxon>Ecdysozoa</taxon>
        <taxon>Arthropoda</taxon>
        <taxon>Hexapoda</taxon>
        <taxon>Insecta</taxon>
        <taxon>Pterygota</taxon>
        <taxon>Neoptera</taxon>
        <taxon>Endopterygota</taxon>
        <taxon>Lepidoptera</taxon>
        <taxon>Glossata</taxon>
        <taxon>Ditrysia</taxon>
        <taxon>Tineoidea</taxon>
        <taxon>Psychidae</taxon>
        <taxon>Oiketicinae</taxon>
        <taxon>Eumeta</taxon>
    </lineage>
</organism>
<protein>
    <submittedName>
        <fullName evidence="1">Uncharacterized protein</fullName>
    </submittedName>
</protein>
<evidence type="ECO:0000313" key="1">
    <source>
        <dbReference type="EMBL" id="GBP91836.1"/>
    </source>
</evidence>
<dbReference type="EMBL" id="BGZK01002214">
    <property type="protein sequence ID" value="GBP91836.1"/>
    <property type="molecule type" value="Genomic_DNA"/>
</dbReference>
<comment type="caution">
    <text evidence="1">The sequence shown here is derived from an EMBL/GenBank/DDBJ whole genome shotgun (WGS) entry which is preliminary data.</text>
</comment>
<dbReference type="AlphaFoldDB" id="A0A4C1ZTL8"/>
<gene>
    <name evidence="1" type="ORF">EVAR_68827_1</name>
</gene>
<evidence type="ECO:0000313" key="2">
    <source>
        <dbReference type="Proteomes" id="UP000299102"/>
    </source>
</evidence>
<proteinExistence type="predicted"/>
<sequence>MDGIPRRRGSVPFGRGRPGLRLGWSAVVFGTYNPSKMLGLWYGVYSWPAGRKIFGVSDKLILTNATPMQKSYLQSLCDDHSGSLSEFSEVVLANQFVDLNGVYVEIQHLLLGNATGDVMRNIIGMFGDFKYLLPIRDDKCVFENGFKVYVTRVYDVNTMLIDKIGGKKILVSRKVLSDAETRLKLIEIGLNADGGGAIVHEDERIEQLNESVYSGSLFTSDGKRDGDIERRVNLRNKLGSETDCQGRRRVASELFGSLCYHSDSTSSTDAS</sequence>
<name>A0A4C1ZTL8_EUMVA</name>
<reference evidence="1 2" key="1">
    <citation type="journal article" date="2019" name="Commun. Biol.">
        <title>The bagworm genome reveals a unique fibroin gene that provides high tensile strength.</title>
        <authorList>
            <person name="Kono N."/>
            <person name="Nakamura H."/>
            <person name="Ohtoshi R."/>
            <person name="Tomita M."/>
            <person name="Numata K."/>
            <person name="Arakawa K."/>
        </authorList>
    </citation>
    <scope>NUCLEOTIDE SEQUENCE [LARGE SCALE GENOMIC DNA]</scope>
</reference>
<dbReference type="Proteomes" id="UP000299102">
    <property type="component" value="Unassembled WGS sequence"/>
</dbReference>
<keyword evidence="2" id="KW-1185">Reference proteome</keyword>